<organism evidence="3 4">
    <name type="scientific">Actinopolyspora mortivallis</name>
    <dbReference type="NCBI Taxonomy" id="33906"/>
    <lineage>
        <taxon>Bacteria</taxon>
        <taxon>Bacillati</taxon>
        <taxon>Actinomycetota</taxon>
        <taxon>Actinomycetes</taxon>
        <taxon>Actinopolysporales</taxon>
        <taxon>Actinopolysporaceae</taxon>
        <taxon>Actinopolyspora</taxon>
    </lineage>
</organism>
<dbReference type="PANTHER" id="PTHR18964">
    <property type="entry name" value="ROK (REPRESSOR, ORF, KINASE) FAMILY"/>
    <property type="match status" value="1"/>
</dbReference>
<dbReference type="Gene3D" id="3.30.420.40">
    <property type="match status" value="2"/>
</dbReference>
<dbReference type="InterPro" id="IPR043129">
    <property type="entry name" value="ATPase_NBD"/>
</dbReference>
<evidence type="ECO:0000256" key="2">
    <source>
        <dbReference type="SAM" id="MobiDB-lite"/>
    </source>
</evidence>
<dbReference type="SUPFAM" id="SSF53067">
    <property type="entry name" value="Actin-like ATPase domain"/>
    <property type="match status" value="1"/>
</dbReference>
<dbReference type="Gene3D" id="1.10.10.10">
    <property type="entry name" value="Winged helix-like DNA-binding domain superfamily/Winged helix DNA-binding domain"/>
    <property type="match status" value="1"/>
</dbReference>
<dbReference type="InterPro" id="IPR000600">
    <property type="entry name" value="ROK"/>
</dbReference>
<dbReference type="Proteomes" id="UP000239352">
    <property type="component" value="Unassembled WGS sequence"/>
</dbReference>
<evidence type="ECO:0000313" key="3">
    <source>
        <dbReference type="EMBL" id="PRW62234.1"/>
    </source>
</evidence>
<comment type="similarity">
    <text evidence="1">Belongs to the ROK (NagC/XylR) family.</text>
</comment>
<dbReference type="AlphaFoldDB" id="A0A2T0GT10"/>
<dbReference type="InterPro" id="IPR036388">
    <property type="entry name" value="WH-like_DNA-bd_sf"/>
</dbReference>
<name>A0A2T0GT10_ACTMO</name>
<dbReference type="Pfam" id="PF00480">
    <property type="entry name" value="ROK"/>
    <property type="match status" value="1"/>
</dbReference>
<feature type="region of interest" description="Disordered" evidence="2">
    <location>
        <begin position="66"/>
        <end position="85"/>
    </location>
</feature>
<protein>
    <submittedName>
        <fullName evidence="3">ROK family protein</fullName>
    </submittedName>
</protein>
<accession>A0A2T0GT10</accession>
<dbReference type="EMBL" id="PVSR01000038">
    <property type="protein sequence ID" value="PRW62234.1"/>
    <property type="molecule type" value="Genomic_DNA"/>
</dbReference>
<dbReference type="PANTHER" id="PTHR18964:SF149">
    <property type="entry name" value="BIFUNCTIONAL UDP-N-ACETYLGLUCOSAMINE 2-EPIMERASE_N-ACETYLMANNOSAMINE KINASE"/>
    <property type="match status" value="1"/>
</dbReference>
<comment type="caution">
    <text evidence="3">The sequence shown here is derived from an EMBL/GenBank/DDBJ whole genome shotgun (WGS) entry which is preliminary data.</text>
</comment>
<sequence length="399" mass="41924">MSEENVTTSTTQGRDPASLRRHNLRTLLGHLHLQGATSRVRLGEITGLTRSAIADLVAELTERGLATEAGPSQPQSGRGRPPLIVSPRDESAYVLALAVDVDTVRIGRVGLGGTLLRESATRHAPLPERPEEAVTVLSRMIRRETETAEVSPLAMGVAVPGLVRDGDGVVTRAPNLGWRELALAERLREGTGFAGRVVVGNEARLAALAEHRRGAGRECADLVYVSAGVGVGGGVIARDRLLTGNTGYAGEIGHMVTNPAGRACHCGGRGCWETEIGTDALLRRAGIVAPGDRHAALAELVSRAHGSEPEALETFRGMSYAVAVGLTNLINIFDPCRVILGGLLRPTLLYAGEELRGALEELRGLPELPVELCPAELGEQGPMLGAAEAAVSSFLAGME</sequence>
<dbReference type="InterPro" id="IPR036390">
    <property type="entry name" value="WH_DNA-bd_sf"/>
</dbReference>
<dbReference type="FunCoup" id="A0A2T0GT10">
    <property type="interactions" value="117"/>
</dbReference>
<evidence type="ECO:0000256" key="1">
    <source>
        <dbReference type="ARBA" id="ARBA00006479"/>
    </source>
</evidence>
<gene>
    <name evidence="3" type="ORF">CEP50_16665</name>
</gene>
<proteinExistence type="inferred from homology"/>
<keyword evidence="4" id="KW-1185">Reference proteome</keyword>
<dbReference type="STRING" id="1050202.GCA_000384035_02010"/>
<evidence type="ECO:0000313" key="4">
    <source>
        <dbReference type="Proteomes" id="UP000239352"/>
    </source>
</evidence>
<dbReference type="InParanoid" id="A0A2T0GT10"/>
<reference evidence="3 4" key="1">
    <citation type="submission" date="2018-03" db="EMBL/GenBank/DDBJ databases">
        <title>Actinopolyspora mortivallis from Sahara, screening for active biomolecules.</title>
        <authorList>
            <person name="Selama O."/>
            <person name="Wellington E.M.H."/>
            <person name="Hacene H."/>
        </authorList>
    </citation>
    <scope>NUCLEOTIDE SEQUENCE [LARGE SCALE GENOMIC DNA]</scope>
    <source>
        <strain evidence="3 4">M5A</strain>
    </source>
</reference>
<dbReference type="SUPFAM" id="SSF46785">
    <property type="entry name" value="Winged helix' DNA-binding domain"/>
    <property type="match status" value="1"/>
</dbReference>